<accession>A0ABQ0JLQ5</accession>
<dbReference type="Proteomes" id="UP000029223">
    <property type="component" value="Unassembled WGS sequence"/>
</dbReference>
<proteinExistence type="predicted"/>
<reference evidence="2" key="2">
    <citation type="submission" date="2014-09" db="EMBL/GenBank/DDBJ databases">
        <authorList>
            <consortium name="NBRP consortium"/>
            <person name="Sawabe T."/>
            <person name="Meirelles P."/>
            <person name="Nakanishi M."/>
            <person name="Sayaka M."/>
            <person name="Hattori M."/>
            <person name="Ohkuma M."/>
        </authorList>
    </citation>
    <scope>NUCLEOTIDE SEQUENCE [LARGE SCALE GENOMIC DNA]</scope>
    <source>
        <strain evidence="2">JCM 19239</strain>
    </source>
</reference>
<sequence>MGDNTKPKGFKGWIDLFKSGTQTDSQGRTQDFSHDDLDSIIKNHDAGDPAPIVVGHPKAHAPAFGWTFALRRDGDVLQGKFVDVVPEFEEAVKERRYRKRSISIEPDGNGGFKLNTWAFLALSLLPSLALKISIFPVEMRRCTLSRAYRTPLSLPVAAVLAGHWMP</sequence>
<reference evidence="2" key="1">
    <citation type="submission" date="2014-09" db="EMBL/GenBank/DDBJ databases">
        <title>Vibrio variabilis JCM 19239. (C206) whole genome shotgun sequence.</title>
        <authorList>
            <person name="Sawabe T."/>
            <person name="Meirelles P."/>
            <person name="Nakanishi M."/>
            <person name="Sayaka M."/>
            <person name="Hattori M."/>
            <person name="Ohkuma M."/>
        </authorList>
    </citation>
    <scope>NUCLEOTIDE SEQUENCE [LARGE SCALE GENOMIC DNA]</scope>
    <source>
        <strain evidence="2">JCM 19239</strain>
    </source>
</reference>
<evidence type="ECO:0000313" key="1">
    <source>
        <dbReference type="EMBL" id="GAL29684.1"/>
    </source>
</evidence>
<dbReference type="EMBL" id="BBMS01000071">
    <property type="protein sequence ID" value="GAL29684.1"/>
    <property type="molecule type" value="Genomic_DNA"/>
</dbReference>
<organism evidence="1 2">
    <name type="scientific">Vibrio variabilis</name>
    <dbReference type="NCBI Taxonomy" id="990271"/>
    <lineage>
        <taxon>Bacteria</taxon>
        <taxon>Pseudomonadati</taxon>
        <taxon>Pseudomonadota</taxon>
        <taxon>Gammaproteobacteria</taxon>
        <taxon>Vibrionales</taxon>
        <taxon>Vibrionaceae</taxon>
        <taxon>Vibrio</taxon>
    </lineage>
</organism>
<evidence type="ECO:0000313" key="2">
    <source>
        <dbReference type="Proteomes" id="UP000029223"/>
    </source>
</evidence>
<protein>
    <submittedName>
        <fullName evidence="1">Phage protein</fullName>
    </submittedName>
</protein>
<comment type="caution">
    <text evidence="1">The sequence shown here is derived from an EMBL/GenBank/DDBJ whole genome shotgun (WGS) entry which is preliminary data.</text>
</comment>
<name>A0ABQ0JLQ5_9VIBR</name>
<gene>
    <name evidence="1" type="ORF">JCM19239_6032</name>
</gene>
<keyword evidence="2" id="KW-1185">Reference proteome</keyword>